<evidence type="ECO:0000313" key="6">
    <source>
        <dbReference type="Proteomes" id="UP000664521"/>
    </source>
</evidence>
<evidence type="ECO:0000256" key="1">
    <source>
        <dbReference type="ARBA" id="ARBA00004418"/>
    </source>
</evidence>
<dbReference type="InterPro" id="IPR054364">
    <property type="entry name" value="Ca3427-like_PBP2"/>
</dbReference>
<dbReference type="PANTHER" id="PTHR30024:SF47">
    <property type="entry name" value="TAURINE-BINDING PERIPLASMIC PROTEIN"/>
    <property type="match status" value="1"/>
</dbReference>
<keyword evidence="6" id="KW-1185">Reference proteome</keyword>
<evidence type="ECO:0000259" key="4">
    <source>
        <dbReference type="Pfam" id="PF22384"/>
    </source>
</evidence>
<name>A0A8H3PEN1_9LECA</name>
<keyword evidence="3" id="KW-0732">Signal</keyword>
<dbReference type="Gene3D" id="3.40.190.10">
    <property type="entry name" value="Periplasmic binding protein-like II"/>
    <property type="match status" value="1"/>
</dbReference>
<dbReference type="AlphaFoldDB" id="A0A8H3PEN1"/>
<dbReference type="EMBL" id="CAJPDS010000134">
    <property type="protein sequence ID" value="CAF9939601.1"/>
    <property type="molecule type" value="Genomic_DNA"/>
</dbReference>
<dbReference type="Pfam" id="PF22384">
    <property type="entry name" value="PBP2_Ca3427_like"/>
    <property type="match status" value="1"/>
</dbReference>
<comment type="caution">
    <text evidence="5">The sequence shown here is derived from an EMBL/GenBank/DDBJ whole genome shotgun (WGS) entry which is preliminary data.</text>
</comment>
<feature type="domain" description="Ca3427-like PBP 2" evidence="4">
    <location>
        <begin position="9"/>
        <end position="79"/>
    </location>
</feature>
<organism evidence="5 6">
    <name type="scientific">Heterodermia speciosa</name>
    <dbReference type="NCBI Taxonomy" id="116794"/>
    <lineage>
        <taxon>Eukaryota</taxon>
        <taxon>Fungi</taxon>
        <taxon>Dikarya</taxon>
        <taxon>Ascomycota</taxon>
        <taxon>Pezizomycotina</taxon>
        <taxon>Lecanoromycetes</taxon>
        <taxon>OSLEUM clade</taxon>
        <taxon>Lecanoromycetidae</taxon>
        <taxon>Caliciales</taxon>
        <taxon>Physciaceae</taxon>
        <taxon>Heterodermia</taxon>
    </lineage>
</organism>
<dbReference type="Proteomes" id="UP000664521">
    <property type="component" value="Unassembled WGS sequence"/>
</dbReference>
<proteinExistence type="inferred from homology"/>
<evidence type="ECO:0000256" key="2">
    <source>
        <dbReference type="ARBA" id="ARBA00010742"/>
    </source>
</evidence>
<dbReference type="OrthoDB" id="1363at2759"/>
<sequence length="185" mass="21253">MTRYQVELPSGSHVMGFVLADAWSWLRTPGEPPFDVIPLQTFANLRNAVNDGSADFFLWEHFTSKRYYDNGSIKRIGEIYTPWSSWQIVARYDAGDLRLDDLFKKLDHGIKYFEQHPDEAVHYISTNLDYSTEDARAWLATVKFAENTKGVEMETVEKTIGVLKKAGVLERELNIELLVSSVQKM</sequence>
<comment type="subcellular location">
    <subcellularLocation>
        <location evidence="1">Periplasm</location>
    </subcellularLocation>
</comment>
<dbReference type="SUPFAM" id="SSF53850">
    <property type="entry name" value="Periplasmic binding protein-like II"/>
    <property type="match status" value="1"/>
</dbReference>
<dbReference type="PANTHER" id="PTHR30024">
    <property type="entry name" value="ALIPHATIC SULFONATES-BINDING PROTEIN-RELATED"/>
    <property type="match status" value="1"/>
</dbReference>
<evidence type="ECO:0000313" key="5">
    <source>
        <dbReference type="EMBL" id="CAF9939601.1"/>
    </source>
</evidence>
<gene>
    <name evidence="5" type="ORF">HETSPECPRED_001827</name>
</gene>
<dbReference type="GO" id="GO:0042597">
    <property type="term" value="C:periplasmic space"/>
    <property type="evidence" value="ECO:0007669"/>
    <property type="project" value="UniProtKB-SubCell"/>
</dbReference>
<evidence type="ECO:0000256" key="3">
    <source>
        <dbReference type="ARBA" id="ARBA00022729"/>
    </source>
</evidence>
<accession>A0A8H3PEN1</accession>
<reference evidence="5" key="1">
    <citation type="submission" date="2021-03" db="EMBL/GenBank/DDBJ databases">
        <authorList>
            <person name="Tagirdzhanova G."/>
        </authorList>
    </citation>
    <scope>NUCLEOTIDE SEQUENCE</scope>
</reference>
<comment type="similarity">
    <text evidence="2">Belongs to the bacterial solute-binding protein SsuA/TauA family.</text>
</comment>
<protein>
    <recommendedName>
        <fullName evidence="4">Ca3427-like PBP 2 domain-containing protein</fullName>
    </recommendedName>
</protein>